<dbReference type="EMBL" id="BARS01030778">
    <property type="protein sequence ID" value="GAG25668.1"/>
    <property type="molecule type" value="Genomic_DNA"/>
</dbReference>
<name>X0WMD1_9ZZZZ</name>
<feature type="non-terminal residue" evidence="2">
    <location>
        <position position="1"/>
    </location>
</feature>
<protein>
    <submittedName>
        <fullName evidence="2">Uncharacterized protein</fullName>
    </submittedName>
</protein>
<accession>X0WMD1</accession>
<comment type="caution">
    <text evidence="2">The sequence shown here is derived from an EMBL/GenBank/DDBJ whole genome shotgun (WGS) entry which is preliminary data.</text>
</comment>
<evidence type="ECO:0000256" key="1">
    <source>
        <dbReference type="SAM" id="MobiDB-lite"/>
    </source>
</evidence>
<feature type="region of interest" description="Disordered" evidence="1">
    <location>
        <begin position="191"/>
        <end position="236"/>
    </location>
</feature>
<organism evidence="2">
    <name type="scientific">marine sediment metagenome</name>
    <dbReference type="NCBI Taxonomy" id="412755"/>
    <lineage>
        <taxon>unclassified sequences</taxon>
        <taxon>metagenomes</taxon>
        <taxon>ecological metagenomes</taxon>
    </lineage>
</organism>
<reference evidence="2" key="1">
    <citation type="journal article" date="2014" name="Front. Microbiol.">
        <title>High frequency of phylogenetically diverse reductive dehalogenase-homologous genes in deep subseafloor sedimentary metagenomes.</title>
        <authorList>
            <person name="Kawai M."/>
            <person name="Futagami T."/>
            <person name="Toyoda A."/>
            <person name="Takaki Y."/>
            <person name="Nishi S."/>
            <person name="Hori S."/>
            <person name="Arai W."/>
            <person name="Tsubouchi T."/>
            <person name="Morono Y."/>
            <person name="Uchiyama I."/>
            <person name="Ito T."/>
            <person name="Fujiyama A."/>
            <person name="Inagaki F."/>
            <person name="Takami H."/>
        </authorList>
    </citation>
    <scope>NUCLEOTIDE SEQUENCE</scope>
    <source>
        <strain evidence="2">Expedition CK06-06</strain>
    </source>
</reference>
<gene>
    <name evidence="2" type="ORF">S01H1_47965</name>
</gene>
<evidence type="ECO:0000313" key="2">
    <source>
        <dbReference type="EMBL" id="GAG25668.1"/>
    </source>
</evidence>
<feature type="non-terminal residue" evidence="2">
    <location>
        <position position="262"/>
    </location>
</feature>
<feature type="compositionally biased region" description="Low complexity" evidence="1">
    <location>
        <begin position="191"/>
        <end position="215"/>
    </location>
</feature>
<proteinExistence type="predicted"/>
<sequence length="262" mass="28451">ITISCTKCQYDRMRRDADSYVYKDHGAGYFGNFSVDFEFQVTATDGAALHAQFAISNLVGTFQDMIDGNDGLLFFAYGNNGNLRLSIRDYNTDTTDDYFYGGTSTILLYVTIYRSGTTLTADIYMDSGRTSLLDSMSLTCETGSKRYMYALTSRGLPPVDGAEQSGYTQNFEIQFNSSSSSSTSFSSSSSSLSSSSNSSSSISSSSNSTSSSSTSCYVTPDDNFTGTNGDPPNVHKWDQIIQTGSYEGSILSNRFNFDPPSS</sequence>
<dbReference type="AlphaFoldDB" id="X0WMD1"/>